<keyword evidence="2" id="KW-1185">Reference proteome</keyword>
<accession>A0A2Z6IA94</accession>
<proteinExistence type="predicted"/>
<gene>
    <name evidence="1" type="ORF">SUTMEG_11750</name>
</gene>
<reference evidence="1 2" key="1">
    <citation type="journal article" date="2018" name="Int. J. Syst. Evol. Microbiol.">
        <title>Mesosutterella multiformis gen. nov., sp. nov., a member of the family Sutterellaceae and Sutterella megalosphaeroides sp. nov., isolated from human faeces.</title>
        <authorList>
            <person name="Sakamoto M."/>
            <person name="Ikeyama N."/>
            <person name="Kunihiro T."/>
            <person name="Iino T."/>
            <person name="Yuki M."/>
            <person name="Ohkuma M."/>
        </authorList>
    </citation>
    <scope>NUCLEOTIDE SEQUENCE [LARGE SCALE GENOMIC DNA]</scope>
    <source>
        <strain evidence="1 2">6FBBBH3</strain>
    </source>
</reference>
<dbReference type="KEGG" id="sutt:SUTMEG_11750"/>
<organism evidence="1 2">
    <name type="scientific">Sutterella megalosphaeroides</name>
    <dbReference type="NCBI Taxonomy" id="2494234"/>
    <lineage>
        <taxon>Bacteria</taxon>
        <taxon>Pseudomonadati</taxon>
        <taxon>Pseudomonadota</taxon>
        <taxon>Betaproteobacteria</taxon>
        <taxon>Burkholderiales</taxon>
        <taxon>Sutterellaceae</taxon>
        <taxon>Sutterella</taxon>
    </lineage>
</organism>
<evidence type="ECO:0000313" key="2">
    <source>
        <dbReference type="Proteomes" id="UP000271003"/>
    </source>
</evidence>
<name>A0A2Z6IA94_9BURK</name>
<dbReference type="Proteomes" id="UP000271003">
    <property type="component" value="Chromosome"/>
</dbReference>
<sequence>MKNGTYDFPIRTPMTDSQRELAMLALWTAFEQHVRAEEPDHAEALFQAMAHPDAASDADVCRASVYLMGSVFRLTGANRELALRFILD</sequence>
<protein>
    <submittedName>
        <fullName evidence="1">Uncharacterized protein</fullName>
    </submittedName>
</protein>
<dbReference type="AlphaFoldDB" id="A0A2Z6IA94"/>
<evidence type="ECO:0000313" key="1">
    <source>
        <dbReference type="EMBL" id="BBF23284.1"/>
    </source>
</evidence>
<dbReference type="EMBL" id="AP018786">
    <property type="protein sequence ID" value="BBF23284.1"/>
    <property type="molecule type" value="Genomic_DNA"/>
</dbReference>